<sequence length="252" mass="27892">MDEEHVLLSSLFPMSLVKLPFIFSAALGFHTAFTSPNVPPPADESIVSPGLREIVLYPIVAWGCGIMKVIYWTGALTETVAVFSPYFTASRSEVLRSVASNFQALKIHNTPITPAFLAGSALLTAGGILRWLCFRELGRFFTFYLSFRKGHKLVTTGPYSIVRHPGYTGTLICLVGACIMHGSRGSWLMSSGVLSIPGAKELAISWILMLVATDICLVMRISKEDEMMRAGFKDEWSEWARRVRYCLIPGVY</sequence>
<proteinExistence type="predicted"/>
<dbReference type="Proteomes" id="UP000790377">
    <property type="component" value="Unassembled WGS sequence"/>
</dbReference>
<dbReference type="EMBL" id="MU267669">
    <property type="protein sequence ID" value="KAH7911729.1"/>
    <property type="molecule type" value="Genomic_DNA"/>
</dbReference>
<protein>
    <submittedName>
        <fullName evidence="1">Uncharacterized protein</fullName>
    </submittedName>
</protein>
<name>A0ACB8AEK1_9AGAM</name>
<organism evidence="1 2">
    <name type="scientific">Hygrophoropsis aurantiaca</name>
    <dbReference type="NCBI Taxonomy" id="72124"/>
    <lineage>
        <taxon>Eukaryota</taxon>
        <taxon>Fungi</taxon>
        <taxon>Dikarya</taxon>
        <taxon>Basidiomycota</taxon>
        <taxon>Agaricomycotina</taxon>
        <taxon>Agaricomycetes</taxon>
        <taxon>Agaricomycetidae</taxon>
        <taxon>Boletales</taxon>
        <taxon>Coniophorineae</taxon>
        <taxon>Hygrophoropsidaceae</taxon>
        <taxon>Hygrophoropsis</taxon>
    </lineage>
</organism>
<evidence type="ECO:0000313" key="1">
    <source>
        <dbReference type="EMBL" id="KAH7911729.1"/>
    </source>
</evidence>
<evidence type="ECO:0000313" key="2">
    <source>
        <dbReference type="Proteomes" id="UP000790377"/>
    </source>
</evidence>
<reference evidence="1" key="1">
    <citation type="journal article" date="2021" name="New Phytol.">
        <title>Evolutionary innovations through gain and loss of genes in the ectomycorrhizal Boletales.</title>
        <authorList>
            <person name="Wu G."/>
            <person name="Miyauchi S."/>
            <person name="Morin E."/>
            <person name="Kuo A."/>
            <person name="Drula E."/>
            <person name="Varga T."/>
            <person name="Kohler A."/>
            <person name="Feng B."/>
            <person name="Cao Y."/>
            <person name="Lipzen A."/>
            <person name="Daum C."/>
            <person name="Hundley H."/>
            <person name="Pangilinan J."/>
            <person name="Johnson J."/>
            <person name="Barry K."/>
            <person name="LaButti K."/>
            <person name="Ng V."/>
            <person name="Ahrendt S."/>
            <person name="Min B."/>
            <person name="Choi I.G."/>
            <person name="Park H."/>
            <person name="Plett J.M."/>
            <person name="Magnuson J."/>
            <person name="Spatafora J.W."/>
            <person name="Nagy L.G."/>
            <person name="Henrissat B."/>
            <person name="Grigoriev I.V."/>
            <person name="Yang Z.L."/>
            <person name="Xu J."/>
            <person name="Martin F.M."/>
        </authorList>
    </citation>
    <scope>NUCLEOTIDE SEQUENCE</scope>
    <source>
        <strain evidence="1">ATCC 28755</strain>
    </source>
</reference>
<comment type="caution">
    <text evidence="1">The sequence shown here is derived from an EMBL/GenBank/DDBJ whole genome shotgun (WGS) entry which is preliminary data.</text>
</comment>
<keyword evidence="2" id="KW-1185">Reference proteome</keyword>
<gene>
    <name evidence="1" type="ORF">BJ138DRAFT_886460</name>
</gene>
<accession>A0ACB8AEK1</accession>